<proteinExistence type="predicted"/>
<accession>A0ACC6P2Q2</accession>
<dbReference type="Proteomes" id="UP001364695">
    <property type="component" value="Unassembled WGS sequence"/>
</dbReference>
<reference evidence="1" key="1">
    <citation type="submission" date="2023-10" db="EMBL/GenBank/DDBJ databases">
        <title>Amphibacter perezi, gen. nov., sp. nov. a novel taxa of the family Comamonadaceae, class Betaproteobacteria isolated from the skin microbiota of Pelophylax perezi from different populations.</title>
        <authorList>
            <person name="Costa S."/>
            <person name="Proenca D.N."/>
            <person name="Lopes I."/>
            <person name="Morais P.V."/>
        </authorList>
    </citation>
    <scope>NUCLEOTIDE SEQUENCE</scope>
    <source>
        <strain evidence="1">SL12-8</strain>
    </source>
</reference>
<evidence type="ECO:0000313" key="1">
    <source>
        <dbReference type="EMBL" id="MEJ7138094.1"/>
    </source>
</evidence>
<organism evidence="1 2">
    <name type="scientific">Amphibiibacter pelophylacis</name>
    <dbReference type="NCBI Taxonomy" id="1799477"/>
    <lineage>
        <taxon>Bacteria</taxon>
        <taxon>Pseudomonadati</taxon>
        <taxon>Pseudomonadota</taxon>
        <taxon>Betaproteobacteria</taxon>
        <taxon>Burkholderiales</taxon>
        <taxon>Sphaerotilaceae</taxon>
        <taxon>Amphibiibacter</taxon>
    </lineage>
</organism>
<protein>
    <submittedName>
        <fullName evidence="1">DUF934 domain-containing protein</fullName>
    </submittedName>
</protein>
<sequence>MKFIQTAQDPWRTAEGEDGPKPHPVARDHLLLTLEQWHAVRDTWPANFAVGVILSNTADVAQIEADLPRLTLIALQFPKWVDGRAYSQAHVLRARHKYSGEVRATGEVLVDMVVQLARTGFDAAVLAPGQNEAYAREALAFFPQGHYQRDAQGASA</sequence>
<comment type="caution">
    <text evidence="1">The sequence shown here is derived from an EMBL/GenBank/DDBJ whole genome shotgun (WGS) entry which is preliminary data.</text>
</comment>
<keyword evidence="2" id="KW-1185">Reference proteome</keyword>
<dbReference type="EMBL" id="JAWDIE010000008">
    <property type="protein sequence ID" value="MEJ7138094.1"/>
    <property type="molecule type" value="Genomic_DNA"/>
</dbReference>
<gene>
    <name evidence="1" type="ORF">RV045_06575</name>
</gene>
<evidence type="ECO:0000313" key="2">
    <source>
        <dbReference type="Proteomes" id="UP001364695"/>
    </source>
</evidence>
<name>A0ACC6P2Q2_9BURK</name>